<dbReference type="AlphaFoldDB" id="K2NNZ1"/>
<dbReference type="STRING" id="721133.SAMN05216176_112116"/>
<reference evidence="2 3" key="1">
    <citation type="journal article" date="2012" name="J. Bacteriol.">
        <title>Genome Sequence of Nitratireductor indicus Type Strain C115.</title>
        <authorList>
            <person name="Lai Q."/>
            <person name="Li G."/>
            <person name="Yu Z."/>
            <person name="Shao Z."/>
        </authorList>
    </citation>
    <scope>NUCLEOTIDE SEQUENCE [LARGE SCALE GENOMIC DNA]</scope>
    <source>
        <strain evidence="2 3">C115</strain>
    </source>
</reference>
<dbReference type="InterPro" id="IPR009506">
    <property type="entry name" value="YjiS-like"/>
</dbReference>
<gene>
    <name evidence="2" type="ORF">NA8A_17990</name>
</gene>
<evidence type="ECO:0000313" key="3">
    <source>
        <dbReference type="Proteomes" id="UP000007374"/>
    </source>
</evidence>
<dbReference type="PATRIC" id="fig|1231190.3.peg.3716"/>
<dbReference type="OrthoDB" id="9812448at2"/>
<keyword evidence="3" id="KW-1185">Reference proteome</keyword>
<accession>K2NNZ1</accession>
<dbReference type="Proteomes" id="UP000007374">
    <property type="component" value="Unassembled WGS sequence"/>
</dbReference>
<sequence>MGTNDTIKALSSPAARHGAILRTIWQGVEALVSRVSAIMIKRRSRLHLLDLTEEQLRDIGVNRREARLEGHRPFWD</sequence>
<evidence type="ECO:0000313" key="2">
    <source>
        <dbReference type="EMBL" id="EKF41085.1"/>
    </source>
</evidence>
<evidence type="ECO:0000259" key="1">
    <source>
        <dbReference type="Pfam" id="PF06568"/>
    </source>
</evidence>
<dbReference type="EMBL" id="AMSI01000013">
    <property type="protein sequence ID" value="EKF41085.1"/>
    <property type="molecule type" value="Genomic_DNA"/>
</dbReference>
<name>K2NNZ1_9HYPH</name>
<organism evidence="2 3">
    <name type="scientific">Nitratireductor indicus C115</name>
    <dbReference type="NCBI Taxonomy" id="1231190"/>
    <lineage>
        <taxon>Bacteria</taxon>
        <taxon>Pseudomonadati</taxon>
        <taxon>Pseudomonadota</taxon>
        <taxon>Alphaproteobacteria</taxon>
        <taxon>Hyphomicrobiales</taxon>
        <taxon>Phyllobacteriaceae</taxon>
        <taxon>Nitratireductor</taxon>
    </lineage>
</organism>
<protein>
    <recommendedName>
        <fullName evidence="1">YjiS-like domain-containing protein</fullName>
    </recommendedName>
</protein>
<dbReference type="Pfam" id="PF06568">
    <property type="entry name" value="YjiS-like"/>
    <property type="match status" value="1"/>
</dbReference>
<comment type="caution">
    <text evidence="2">The sequence shown here is derived from an EMBL/GenBank/DDBJ whole genome shotgun (WGS) entry which is preliminary data.</text>
</comment>
<feature type="domain" description="YjiS-like" evidence="1">
    <location>
        <begin position="33"/>
        <end position="67"/>
    </location>
</feature>
<proteinExistence type="predicted"/>
<dbReference type="RefSeq" id="WP_009451801.1">
    <property type="nucleotide sequence ID" value="NZ_AMSI01000013.1"/>
</dbReference>